<evidence type="ECO:0000256" key="5">
    <source>
        <dbReference type="SAM" id="MobiDB-lite"/>
    </source>
</evidence>
<evidence type="ECO:0000256" key="1">
    <source>
        <dbReference type="ARBA" id="ARBA00004141"/>
    </source>
</evidence>
<dbReference type="Proteomes" id="UP000650467">
    <property type="component" value="Unassembled WGS sequence"/>
</dbReference>
<dbReference type="Pfam" id="PF12051">
    <property type="entry name" value="DUF3533"/>
    <property type="match status" value="1"/>
</dbReference>
<keyword evidence="9" id="KW-1185">Reference proteome</keyword>
<evidence type="ECO:0000313" key="9">
    <source>
        <dbReference type="Proteomes" id="UP000650467"/>
    </source>
</evidence>
<feature type="transmembrane region" description="Helical" evidence="6">
    <location>
        <begin position="567"/>
        <end position="589"/>
    </location>
</feature>
<feature type="region of interest" description="Disordered" evidence="5">
    <location>
        <begin position="1"/>
        <end position="36"/>
    </location>
</feature>
<feature type="transmembrane region" description="Helical" evidence="6">
    <location>
        <begin position="153"/>
        <end position="176"/>
    </location>
</feature>
<evidence type="ECO:0000256" key="6">
    <source>
        <dbReference type="SAM" id="Phobius"/>
    </source>
</evidence>
<evidence type="ECO:0000256" key="4">
    <source>
        <dbReference type="ARBA" id="ARBA00023136"/>
    </source>
</evidence>
<reference evidence="8" key="1">
    <citation type="journal article" date="2020" name="bioRxiv">
        <title>Comparative genomics of Chlamydomonas.</title>
        <authorList>
            <person name="Craig R.J."/>
            <person name="Hasan A.R."/>
            <person name="Ness R.W."/>
            <person name="Keightley P.D."/>
        </authorList>
    </citation>
    <scope>NUCLEOTIDE SEQUENCE</scope>
    <source>
        <strain evidence="8">SAG 7.73</strain>
    </source>
</reference>
<feature type="compositionally biased region" description="Polar residues" evidence="5">
    <location>
        <begin position="17"/>
        <end position="31"/>
    </location>
</feature>
<dbReference type="PANTHER" id="PTHR43077:SF10">
    <property type="entry name" value="TRANSPORT PERMEASE PROTEIN"/>
    <property type="match status" value="1"/>
</dbReference>
<feature type="region of interest" description="Disordered" evidence="5">
    <location>
        <begin position="603"/>
        <end position="642"/>
    </location>
</feature>
<organism evidence="8 9">
    <name type="scientific">Chlamydomonas incerta</name>
    <dbReference type="NCBI Taxonomy" id="51695"/>
    <lineage>
        <taxon>Eukaryota</taxon>
        <taxon>Viridiplantae</taxon>
        <taxon>Chlorophyta</taxon>
        <taxon>core chlorophytes</taxon>
        <taxon>Chlorophyceae</taxon>
        <taxon>CS clade</taxon>
        <taxon>Chlamydomonadales</taxon>
        <taxon>Chlamydomonadaceae</taxon>
        <taxon>Chlamydomonas</taxon>
    </lineage>
</organism>
<feature type="transmembrane region" description="Helical" evidence="6">
    <location>
        <begin position="444"/>
        <end position="469"/>
    </location>
</feature>
<comment type="caution">
    <text evidence="8">The sequence shown here is derived from an EMBL/GenBank/DDBJ whole genome shotgun (WGS) entry which is preliminary data.</text>
</comment>
<dbReference type="OrthoDB" id="538718at2759"/>
<name>A0A835SRF5_CHLIN</name>
<dbReference type="EMBL" id="JAEHOC010000035">
    <property type="protein sequence ID" value="KAG2428343.1"/>
    <property type="molecule type" value="Genomic_DNA"/>
</dbReference>
<evidence type="ECO:0000259" key="7">
    <source>
        <dbReference type="Pfam" id="PF12051"/>
    </source>
</evidence>
<dbReference type="GO" id="GO:0016020">
    <property type="term" value="C:membrane"/>
    <property type="evidence" value="ECO:0007669"/>
    <property type="project" value="UniProtKB-SubCell"/>
</dbReference>
<dbReference type="InterPro" id="IPR022703">
    <property type="entry name" value="DUF3533"/>
</dbReference>
<keyword evidence="3 6" id="KW-1133">Transmembrane helix</keyword>
<feature type="compositionally biased region" description="Low complexity" evidence="5">
    <location>
        <begin position="85"/>
        <end position="94"/>
    </location>
</feature>
<evidence type="ECO:0000256" key="2">
    <source>
        <dbReference type="ARBA" id="ARBA00022692"/>
    </source>
</evidence>
<keyword evidence="4 6" id="KW-0472">Membrane</keyword>
<proteinExistence type="predicted"/>
<gene>
    <name evidence="8" type="ORF">HXX76_010489</name>
</gene>
<comment type="subcellular location">
    <subcellularLocation>
        <location evidence="1">Membrane</location>
        <topology evidence="1">Multi-pass membrane protein</topology>
    </subcellularLocation>
</comment>
<dbReference type="AlphaFoldDB" id="A0A835SRF5"/>
<keyword evidence="2 6" id="KW-0812">Transmembrane</keyword>
<dbReference type="PANTHER" id="PTHR43077">
    <property type="entry name" value="TRANSPORT PERMEASE YVFS-RELATED"/>
    <property type="match status" value="1"/>
</dbReference>
<accession>A0A835SRF5</accession>
<evidence type="ECO:0000256" key="3">
    <source>
        <dbReference type="ARBA" id="ARBA00022989"/>
    </source>
</evidence>
<feature type="transmembrane region" description="Helical" evidence="6">
    <location>
        <begin position="391"/>
        <end position="412"/>
    </location>
</feature>
<feature type="compositionally biased region" description="Low complexity" evidence="5">
    <location>
        <begin position="613"/>
        <end position="635"/>
    </location>
</feature>
<feature type="region of interest" description="Disordered" evidence="5">
    <location>
        <begin position="85"/>
        <end position="105"/>
    </location>
</feature>
<protein>
    <recommendedName>
        <fullName evidence="7">DUF3533 domain-containing protein</fullName>
    </recommendedName>
</protein>
<dbReference type="InterPro" id="IPR051328">
    <property type="entry name" value="T7SS_ABC-Transporter"/>
</dbReference>
<evidence type="ECO:0000313" key="8">
    <source>
        <dbReference type="EMBL" id="KAG2428343.1"/>
    </source>
</evidence>
<feature type="transmembrane region" description="Helical" evidence="6">
    <location>
        <begin position="484"/>
        <end position="504"/>
    </location>
</feature>
<sequence>MESGTSKAYAPAGSPQREANGTHAGSPSLGASSGVDAAKAADHVAVTFLPAEAAPAAAAAANGATADGKGTATGGKGAAASASAASSTSTSAGADPEAATSDRDLGGAAAAAATAATAAAVGGGMDDPDLDLDAAVAAAEGEGARVAPFFRPYWSAATFITALGAVLMIWMFAWLYCGAFWNPVTRLSNLHVAVLNCDALPPPGAVAPGFEGVMNAMLPLPLATSLLASSVFNESAGLSGSGRSLSWYQYYCGPQGAGAAPNPNATCGAAEASCLEDLRDQVLNGGKPWAIVYFPSGFTTAYLSWFPSSGVQPAQQRPLGQYVIARGRDFSTYTYVGGVVQQGVVPGLSRQLTAGLAGNGTSSPVLARFLTLGFALAEVDMAPVRNFGQHFATYIFCVLLWLGASFVVATSWQFKLPSEIELHDPALAPPAGRRRRLALLAWGLWVKGSVGALFLFLLMLLLCCVLWGLGGGNEQWAGANAGEAIAFGWFMSWSFLSVNAVLLHLMGIERFSSASAFLLILQLTSSSAILSSDLSNRFFYIGKGFPFFWGVRGFRHIFFGALNDTYWLAWVVLAGYNLVCMPLALWVVVRRVWANSPVGQAERQRKQLEKQRSASAGAIGAGRSKSGDAATATAGAKGGGGGVGEPVAVAVAVRRRQGQGHVMGRPGAAAMTAEVAIPTVVAAV</sequence>
<feature type="compositionally biased region" description="Basic and acidic residues" evidence="5">
    <location>
        <begin position="603"/>
        <end position="612"/>
    </location>
</feature>
<feature type="domain" description="DUF3533" evidence="7">
    <location>
        <begin position="166"/>
        <end position="579"/>
    </location>
</feature>